<evidence type="ECO:0000256" key="1">
    <source>
        <dbReference type="SAM" id="Phobius"/>
    </source>
</evidence>
<gene>
    <name evidence="2" type="ORF">COY20_02810</name>
</gene>
<comment type="caution">
    <text evidence="2">The sequence shown here is derived from an EMBL/GenBank/DDBJ whole genome shotgun (WGS) entry which is preliminary data.</text>
</comment>
<dbReference type="Proteomes" id="UP000229336">
    <property type="component" value="Unassembled WGS sequence"/>
</dbReference>
<keyword evidence="1" id="KW-0812">Transmembrane</keyword>
<name>A0A2M7TSN8_9BACT</name>
<keyword evidence="1" id="KW-1133">Transmembrane helix</keyword>
<protein>
    <submittedName>
        <fullName evidence="2">Uncharacterized protein</fullName>
    </submittedName>
</protein>
<dbReference type="EMBL" id="PFNX01000055">
    <property type="protein sequence ID" value="PIZ58810.1"/>
    <property type="molecule type" value="Genomic_DNA"/>
</dbReference>
<keyword evidence="1" id="KW-0472">Membrane</keyword>
<feature type="transmembrane region" description="Helical" evidence="1">
    <location>
        <begin position="248"/>
        <end position="269"/>
    </location>
</feature>
<evidence type="ECO:0000313" key="2">
    <source>
        <dbReference type="EMBL" id="PIZ58810.1"/>
    </source>
</evidence>
<organism evidence="2 3">
    <name type="scientific">Candidatus Shapirobacteria bacterium CG_4_10_14_0_2_um_filter_40_12</name>
    <dbReference type="NCBI Taxonomy" id="1974871"/>
    <lineage>
        <taxon>Bacteria</taxon>
        <taxon>Candidatus Shapironibacteriota</taxon>
    </lineage>
</organism>
<reference evidence="3" key="1">
    <citation type="submission" date="2017-09" db="EMBL/GenBank/DDBJ databases">
        <title>Depth-based differentiation of microbial function through sediment-hosted aquifers and enrichment of novel symbionts in the deep terrestrial subsurface.</title>
        <authorList>
            <person name="Probst A.J."/>
            <person name="Ladd B."/>
            <person name="Jarett J.K."/>
            <person name="Geller-Mcgrath D.E."/>
            <person name="Sieber C.M.K."/>
            <person name="Emerson J.B."/>
            <person name="Anantharaman K."/>
            <person name="Thomas B.C."/>
            <person name="Malmstrom R."/>
            <person name="Stieglmeier M."/>
            <person name="Klingl A."/>
            <person name="Woyke T."/>
            <person name="Ryan C.M."/>
            <person name="Banfield J.F."/>
        </authorList>
    </citation>
    <scope>NUCLEOTIDE SEQUENCE [LARGE SCALE GENOMIC DNA]</scope>
</reference>
<sequence length="279" mass="30832">MSSLSITPATLEFWLKPGATYIQSYQIKNTGQAPVTLSTSVEQWLPQGFDGGLSYPGLPLDLNFSLTNSDLHLGSSFILNPGQSRQLVLKISSPAALSPKDLYFTFFINQQLATSDSNTTNLVRLGSHLLVSVSNSESVPSKITVSNFSFSPLIHDTFFGFGTFTGLADNQSDFFSKIEGTITISKNNSPLLQMELFPNNVLSHHQRTISCLNDSKPVSCRLGPPLWPGFYQASLSLKNSKETSTINFLVLPYSLIVILLLIFSSYHLIRYIKPYLARH</sequence>
<proteinExistence type="predicted"/>
<accession>A0A2M7TSN8</accession>
<evidence type="ECO:0000313" key="3">
    <source>
        <dbReference type="Proteomes" id="UP000229336"/>
    </source>
</evidence>
<dbReference type="AlphaFoldDB" id="A0A2M7TSN8"/>